<dbReference type="Proteomes" id="UP000183039">
    <property type="component" value="Unassembled WGS sequence"/>
</dbReference>
<reference evidence="2 3" key="1">
    <citation type="submission" date="2014-12" db="EMBL/GenBank/DDBJ databases">
        <title>Draft genome sequences of 29 type strains of Enterococci.</title>
        <authorList>
            <person name="Zhong Z."/>
            <person name="Sun Z."/>
            <person name="Liu W."/>
            <person name="Zhang W."/>
            <person name="Zhang H."/>
        </authorList>
    </citation>
    <scope>NUCLEOTIDE SEQUENCE [LARGE SCALE GENOMIC DNA]</scope>
    <source>
        <strain evidence="2 3">DSM 22801</strain>
    </source>
</reference>
<dbReference type="EMBL" id="JXLC01000009">
    <property type="protein sequence ID" value="OJG91967.1"/>
    <property type="molecule type" value="Genomic_DNA"/>
</dbReference>
<evidence type="ECO:0000313" key="2">
    <source>
        <dbReference type="EMBL" id="OJG91967.1"/>
    </source>
</evidence>
<comment type="similarity">
    <text evidence="1">Belongs to the darcynin family.</text>
</comment>
<dbReference type="Pfam" id="PF17074">
    <property type="entry name" value="Darcynin"/>
    <property type="match status" value="1"/>
</dbReference>
<name>A0AA91GAT5_9ENTE</name>
<accession>A0AA91GAT5</accession>
<proteinExistence type="inferred from homology"/>
<gene>
    <name evidence="2" type="ORF">RV15_GL003612</name>
</gene>
<dbReference type="AlphaFoldDB" id="A0AA91GAT5"/>
<sequence>MIFMNHTFIVLLEFYPKWLQLSRENRNEKAQSLLAIINKYPNISVRFFDAEAFPGANYTDFAIYETTDIAGYHFMWEEIRDTNLYTEGYFKIKDVIFGVEDAFKAFEKQKGIA</sequence>
<dbReference type="InterPro" id="IPR031409">
    <property type="entry name" value="Darcynin"/>
</dbReference>
<evidence type="ECO:0008006" key="4">
    <source>
        <dbReference type="Google" id="ProtNLM"/>
    </source>
</evidence>
<comment type="caution">
    <text evidence="2">The sequence shown here is derived from an EMBL/GenBank/DDBJ whole genome shotgun (WGS) entry which is preliminary data.</text>
</comment>
<protein>
    <recommendedName>
        <fullName evidence="4">Darcynin 2</fullName>
    </recommendedName>
</protein>
<evidence type="ECO:0000256" key="1">
    <source>
        <dbReference type="ARBA" id="ARBA00006869"/>
    </source>
</evidence>
<evidence type="ECO:0000313" key="3">
    <source>
        <dbReference type="Proteomes" id="UP000183039"/>
    </source>
</evidence>
<organism evidence="2 3">
    <name type="scientific">Enterococcus silesiacus</name>
    <dbReference type="NCBI Taxonomy" id="332949"/>
    <lineage>
        <taxon>Bacteria</taxon>
        <taxon>Bacillati</taxon>
        <taxon>Bacillota</taxon>
        <taxon>Bacilli</taxon>
        <taxon>Lactobacillales</taxon>
        <taxon>Enterococcaceae</taxon>
        <taxon>Enterococcus</taxon>
    </lineage>
</organism>